<evidence type="ECO:0000256" key="7">
    <source>
        <dbReference type="NCBIfam" id="TIGR00440"/>
    </source>
</evidence>
<name>A0A7G9W8R9_ALKCA</name>
<dbReference type="Pfam" id="PF03950">
    <property type="entry name" value="tRNA-synt_1c_C"/>
    <property type="match status" value="1"/>
</dbReference>
<dbReference type="InterPro" id="IPR014729">
    <property type="entry name" value="Rossmann-like_a/b/a_fold"/>
</dbReference>
<evidence type="ECO:0000256" key="5">
    <source>
        <dbReference type="ARBA" id="ARBA00022917"/>
    </source>
</evidence>
<keyword evidence="2 8" id="KW-0436">Ligase</keyword>
<dbReference type="Pfam" id="PF20974">
    <property type="entry name" value="tRNA-synt_1c_C2"/>
    <property type="match status" value="1"/>
</dbReference>
<dbReference type="AlphaFoldDB" id="A0A7G9W8R9"/>
<dbReference type="Pfam" id="PF00749">
    <property type="entry name" value="tRNA-synt_1c"/>
    <property type="match status" value="1"/>
</dbReference>
<feature type="domain" description="Glutamyl/glutaminyl-tRNA synthetase class Ib anti-codon binding" evidence="10">
    <location>
        <begin position="347"/>
        <end position="444"/>
    </location>
</feature>
<dbReference type="SUPFAM" id="SSF52374">
    <property type="entry name" value="Nucleotidylyl transferase"/>
    <property type="match status" value="1"/>
</dbReference>
<dbReference type="InterPro" id="IPR020056">
    <property type="entry name" value="Rbsml_bL25/Gln-tRNA_synth_N"/>
</dbReference>
<keyword evidence="13" id="KW-1185">Reference proteome</keyword>
<comment type="similarity">
    <text evidence="8">Belongs to the class-I aminoacyl-tRNA synthetase family.</text>
</comment>
<dbReference type="PANTHER" id="PTHR43097:SF5">
    <property type="entry name" value="GLUTAMATE--TRNA LIGASE"/>
    <property type="match status" value="1"/>
</dbReference>
<dbReference type="KEGG" id="acae:HYG86_10050"/>
<evidence type="ECO:0000256" key="3">
    <source>
        <dbReference type="ARBA" id="ARBA00022741"/>
    </source>
</evidence>
<dbReference type="NCBIfam" id="TIGR00440">
    <property type="entry name" value="glnS"/>
    <property type="match status" value="1"/>
</dbReference>
<protein>
    <recommendedName>
        <fullName evidence="7">Glutamine--tRNA ligase</fullName>
        <ecNumber evidence="7">6.1.1.18</ecNumber>
    </recommendedName>
</protein>
<dbReference type="InterPro" id="IPR050132">
    <property type="entry name" value="Gln/Glu-tRNA_Ligase"/>
</dbReference>
<evidence type="ECO:0000259" key="10">
    <source>
        <dbReference type="Pfam" id="PF03950"/>
    </source>
</evidence>
<evidence type="ECO:0000256" key="6">
    <source>
        <dbReference type="ARBA" id="ARBA00023146"/>
    </source>
</evidence>
<accession>A0A7G9W8R9</accession>
<feature type="domain" description="tRNA synthetases class I (E and Q) anti-codon binding" evidence="11">
    <location>
        <begin position="461"/>
        <end position="536"/>
    </location>
</feature>
<dbReference type="SUPFAM" id="SSF50715">
    <property type="entry name" value="Ribosomal protein L25-like"/>
    <property type="match status" value="1"/>
</dbReference>
<evidence type="ECO:0000313" key="13">
    <source>
        <dbReference type="Proteomes" id="UP000516160"/>
    </source>
</evidence>
<dbReference type="GO" id="GO:0005829">
    <property type="term" value="C:cytosol"/>
    <property type="evidence" value="ECO:0007669"/>
    <property type="project" value="TreeGrafter"/>
</dbReference>
<evidence type="ECO:0000313" key="12">
    <source>
        <dbReference type="EMBL" id="QNO15081.1"/>
    </source>
</evidence>
<evidence type="ECO:0000256" key="8">
    <source>
        <dbReference type="RuleBase" id="RU363037"/>
    </source>
</evidence>
<dbReference type="InterPro" id="IPR004514">
    <property type="entry name" value="Gln-tRNA-synth"/>
</dbReference>
<dbReference type="PRINTS" id="PR00987">
    <property type="entry name" value="TRNASYNTHGLU"/>
</dbReference>
<dbReference type="InterPro" id="IPR000924">
    <property type="entry name" value="Glu/Gln-tRNA-synth"/>
</dbReference>
<dbReference type="RefSeq" id="WP_213165445.1">
    <property type="nucleotide sequence ID" value="NZ_CP058559.1"/>
</dbReference>
<evidence type="ECO:0000256" key="1">
    <source>
        <dbReference type="ARBA" id="ARBA00022490"/>
    </source>
</evidence>
<dbReference type="EMBL" id="CP058559">
    <property type="protein sequence ID" value="QNO15081.1"/>
    <property type="molecule type" value="Genomic_DNA"/>
</dbReference>
<dbReference type="FunFam" id="3.90.800.10:FF:000001">
    <property type="entry name" value="Glutamine--tRNA ligase"/>
    <property type="match status" value="1"/>
</dbReference>
<dbReference type="InterPro" id="IPR049437">
    <property type="entry name" value="tRNA-synt_1c_C2"/>
</dbReference>
<dbReference type="PANTHER" id="PTHR43097">
    <property type="entry name" value="GLUTAMINE-TRNA LIGASE"/>
    <property type="match status" value="1"/>
</dbReference>
<dbReference type="GO" id="GO:0004819">
    <property type="term" value="F:glutamine-tRNA ligase activity"/>
    <property type="evidence" value="ECO:0007669"/>
    <property type="project" value="UniProtKB-UniRule"/>
</dbReference>
<dbReference type="Proteomes" id="UP000516160">
    <property type="component" value="Chromosome"/>
</dbReference>
<dbReference type="InterPro" id="IPR020059">
    <property type="entry name" value="Glu/Gln-tRNA-synth_Ib_codon-bd"/>
</dbReference>
<dbReference type="Gene3D" id="2.40.240.10">
    <property type="entry name" value="Ribosomal Protein L25, Chain P"/>
    <property type="match status" value="2"/>
</dbReference>
<sequence length="562" mass="64983">MSNENLNQENASYNFIHREVQRDLEEKTYSRDICTRFPPEPNGYLHLGSAYAINISYTVAKTYGGTFNLRFDDTNPLKEKEEYAQAIIEDMNWVGFNPDRILYGSDYFDIIYNYAMELVKAGKAYVDELSPEEIRQYRGTLTEPGKNSPYRERSIEENVELFEKMKNGEFPNGSLVLRAKIDMSSPNINLRDPILYRILHADHYRTGGKWCIYPMYDFAHPLQDAIEGITHSLCSIEFKDHRPLYEWPLKELGLNEPPKQREFGRFNLTGVVTSKRYLKELVYGEFVDGWDDPRLPTLKGLRRRGFTPDSIHKFLGELGLSKDQSTVDISMLEHCLRDDIKAKVNTAMAVLNPLKVVITNYAEGETELLEIENNPQNPDAGTREVPFAKEIYIEKDDFMEQPVKGFNRLAPDVEVRLKGAYFIKCNEVIKDDKGEIVELRCTYDPETKSGSGFTGRKVKGTIHWVSAEHGIKADVHLYDRLLSDEDLLKDETKTWGEKINPESFVVLKDCVIEPALKHAEKESKYQFIRNGFFCVDYKHTTPDKLVFNRIVPLKDSWNKKQK</sequence>
<evidence type="ECO:0000259" key="11">
    <source>
        <dbReference type="Pfam" id="PF20974"/>
    </source>
</evidence>
<dbReference type="EC" id="6.1.1.18" evidence="7"/>
<dbReference type="InterPro" id="IPR011035">
    <property type="entry name" value="Ribosomal_bL25/Gln-tRNA_synth"/>
</dbReference>
<dbReference type="Gene3D" id="3.40.50.620">
    <property type="entry name" value="HUPs"/>
    <property type="match status" value="1"/>
</dbReference>
<reference evidence="12 13" key="1">
    <citation type="submission" date="2020-07" db="EMBL/GenBank/DDBJ databases">
        <title>Alkalicella. sp. LB2 genome.</title>
        <authorList>
            <person name="Postec A."/>
            <person name="Quemeneur M."/>
        </authorList>
    </citation>
    <scope>NUCLEOTIDE SEQUENCE [LARGE SCALE GENOMIC DNA]</scope>
    <source>
        <strain evidence="12 13">LB2</strain>
    </source>
</reference>
<dbReference type="GO" id="GO:0005524">
    <property type="term" value="F:ATP binding"/>
    <property type="evidence" value="ECO:0007669"/>
    <property type="project" value="UniProtKB-KW"/>
</dbReference>
<keyword evidence="4 8" id="KW-0067">ATP-binding</keyword>
<dbReference type="GO" id="GO:0006425">
    <property type="term" value="P:glutaminyl-tRNA aminoacylation"/>
    <property type="evidence" value="ECO:0007669"/>
    <property type="project" value="UniProtKB-UniRule"/>
</dbReference>
<dbReference type="NCBIfam" id="NF011291">
    <property type="entry name" value="PRK14703.1"/>
    <property type="match status" value="1"/>
</dbReference>
<dbReference type="FunFam" id="1.10.1160.10:FF:000001">
    <property type="entry name" value="Glutamine--tRNA ligase"/>
    <property type="match status" value="1"/>
</dbReference>
<evidence type="ECO:0000256" key="4">
    <source>
        <dbReference type="ARBA" id="ARBA00022840"/>
    </source>
</evidence>
<dbReference type="FunFam" id="2.40.240.10:FF:000001">
    <property type="entry name" value="Glutamine--tRNA ligase"/>
    <property type="match status" value="1"/>
</dbReference>
<organism evidence="12 13">
    <name type="scientific">Alkalicella caledoniensis</name>
    <dbReference type="NCBI Taxonomy" id="2731377"/>
    <lineage>
        <taxon>Bacteria</taxon>
        <taxon>Bacillati</taxon>
        <taxon>Bacillota</taxon>
        <taxon>Clostridia</taxon>
        <taxon>Eubacteriales</taxon>
        <taxon>Proteinivoracaceae</taxon>
        <taxon>Alkalicella</taxon>
    </lineage>
</organism>
<dbReference type="FunFam" id="3.40.50.620:FF:000037">
    <property type="entry name" value="Glutamine--tRNA ligase cytoplasmic"/>
    <property type="match status" value="1"/>
</dbReference>
<keyword evidence="1" id="KW-0963">Cytoplasm</keyword>
<keyword evidence="5 8" id="KW-0648">Protein biosynthesis</keyword>
<evidence type="ECO:0000259" key="9">
    <source>
        <dbReference type="Pfam" id="PF00749"/>
    </source>
</evidence>
<dbReference type="InterPro" id="IPR020058">
    <property type="entry name" value="Glu/Gln-tRNA-synth_Ib_cat-dom"/>
</dbReference>
<keyword evidence="3 8" id="KW-0547">Nucleotide-binding</keyword>
<feature type="domain" description="Glutamyl/glutaminyl-tRNA synthetase class Ib catalytic" evidence="9">
    <location>
        <begin position="33"/>
        <end position="340"/>
    </location>
</feature>
<gene>
    <name evidence="12" type="ORF">HYG86_10050</name>
</gene>
<evidence type="ECO:0000256" key="2">
    <source>
        <dbReference type="ARBA" id="ARBA00022598"/>
    </source>
</evidence>
<keyword evidence="6 8" id="KW-0030">Aminoacyl-tRNA synthetase</keyword>
<proteinExistence type="inferred from homology"/>